<organism evidence="2">
    <name type="scientific">viral metagenome</name>
    <dbReference type="NCBI Taxonomy" id="1070528"/>
    <lineage>
        <taxon>unclassified sequences</taxon>
        <taxon>metagenomes</taxon>
        <taxon>organismal metagenomes</taxon>
    </lineage>
</organism>
<proteinExistence type="predicted"/>
<dbReference type="Pfam" id="PF04480">
    <property type="entry name" value="DUF559"/>
    <property type="match status" value="1"/>
</dbReference>
<dbReference type="InterPro" id="IPR047216">
    <property type="entry name" value="Endonuclease_DUF559_bact"/>
</dbReference>
<dbReference type="PANTHER" id="PTHR38590:SF1">
    <property type="entry name" value="BLL0828 PROTEIN"/>
    <property type="match status" value="1"/>
</dbReference>
<dbReference type="AlphaFoldDB" id="A0A6C0M1H5"/>
<dbReference type="EMBL" id="MN740636">
    <property type="protein sequence ID" value="QHU36383.1"/>
    <property type="molecule type" value="Genomic_DNA"/>
</dbReference>
<dbReference type="PANTHER" id="PTHR38590">
    <property type="entry name" value="BLL0828 PROTEIN"/>
    <property type="match status" value="1"/>
</dbReference>
<dbReference type="InterPro" id="IPR007569">
    <property type="entry name" value="DUF559"/>
</dbReference>
<accession>A0A6C0M1H5</accession>
<evidence type="ECO:0000259" key="1">
    <source>
        <dbReference type="Pfam" id="PF04480"/>
    </source>
</evidence>
<sequence>MNPSQFTRNLDELLSLARQKHNLVHHLKKNYRENVHYVETKTKTVNLPKKNGGQNKITFMLTEEAFEIFKNSFNMRNRYIVDVTQEVKIVKFAMCIENQTIGFIANAYSNVLNVKRQHVMGKYRVDLYFVDHKLVVECDENGHEDRDPLQEQIRENYLKEAGNKLIRFNPNATGFDLSNVLREINAVLLAPRPN</sequence>
<feature type="domain" description="DUF559" evidence="1">
    <location>
        <begin position="110"/>
        <end position="188"/>
    </location>
</feature>
<name>A0A6C0M1H5_9ZZZZ</name>
<reference evidence="2" key="1">
    <citation type="journal article" date="2020" name="Nature">
        <title>Giant virus diversity and host interactions through global metagenomics.</title>
        <authorList>
            <person name="Schulz F."/>
            <person name="Roux S."/>
            <person name="Paez-Espino D."/>
            <person name="Jungbluth S."/>
            <person name="Walsh D.A."/>
            <person name="Denef V.J."/>
            <person name="McMahon K.D."/>
            <person name="Konstantinidis K.T."/>
            <person name="Eloe-Fadrosh E.A."/>
            <person name="Kyrpides N.C."/>
            <person name="Woyke T."/>
        </authorList>
    </citation>
    <scope>NUCLEOTIDE SEQUENCE</scope>
    <source>
        <strain evidence="2">GVMAG-S-1035124-57</strain>
    </source>
</reference>
<dbReference type="Gene3D" id="3.40.960.10">
    <property type="entry name" value="VSR Endonuclease"/>
    <property type="match status" value="1"/>
</dbReference>
<evidence type="ECO:0000313" key="2">
    <source>
        <dbReference type="EMBL" id="QHU36383.1"/>
    </source>
</evidence>
<protein>
    <recommendedName>
        <fullName evidence="1">DUF559 domain-containing protein</fullName>
    </recommendedName>
</protein>